<name>A0AAV3WZ26_9GAST</name>
<gene>
    <name evidence="1" type="ORF">PoB_000137600</name>
</gene>
<dbReference type="EMBL" id="BLXT01000172">
    <property type="protein sequence ID" value="GFN74870.1"/>
    <property type="molecule type" value="Genomic_DNA"/>
</dbReference>
<accession>A0AAV3WZ26</accession>
<organism evidence="1 2">
    <name type="scientific">Plakobranchus ocellatus</name>
    <dbReference type="NCBI Taxonomy" id="259542"/>
    <lineage>
        <taxon>Eukaryota</taxon>
        <taxon>Metazoa</taxon>
        <taxon>Spiralia</taxon>
        <taxon>Lophotrochozoa</taxon>
        <taxon>Mollusca</taxon>
        <taxon>Gastropoda</taxon>
        <taxon>Heterobranchia</taxon>
        <taxon>Euthyneura</taxon>
        <taxon>Panpulmonata</taxon>
        <taxon>Sacoglossa</taxon>
        <taxon>Placobranchoidea</taxon>
        <taxon>Plakobranchidae</taxon>
        <taxon>Plakobranchus</taxon>
    </lineage>
</organism>
<dbReference type="Proteomes" id="UP000735302">
    <property type="component" value="Unassembled WGS sequence"/>
</dbReference>
<comment type="caution">
    <text evidence="1">The sequence shown here is derived from an EMBL/GenBank/DDBJ whole genome shotgun (WGS) entry which is preliminary data.</text>
</comment>
<protein>
    <submittedName>
        <fullName evidence="1">Uncharacterized protein</fullName>
    </submittedName>
</protein>
<evidence type="ECO:0000313" key="1">
    <source>
        <dbReference type="EMBL" id="GFN74870.1"/>
    </source>
</evidence>
<sequence length="104" mass="11754">MPKREKSCGENYTYYSIRIIKNLNLELKSMATDTERQKKKIQQTRKFFSSTGQSYKSILTPKHSHFRRKRGGAGTACRKCRMSAGVISPLARLLVIANTAASLV</sequence>
<keyword evidence="2" id="KW-1185">Reference proteome</keyword>
<dbReference type="AlphaFoldDB" id="A0AAV3WZ26"/>
<reference evidence="1 2" key="1">
    <citation type="journal article" date="2021" name="Elife">
        <title>Chloroplast acquisition without the gene transfer in kleptoplastic sea slugs, Plakobranchus ocellatus.</title>
        <authorList>
            <person name="Maeda T."/>
            <person name="Takahashi S."/>
            <person name="Yoshida T."/>
            <person name="Shimamura S."/>
            <person name="Takaki Y."/>
            <person name="Nagai Y."/>
            <person name="Toyoda A."/>
            <person name="Suzuki Y."/>
            <person name="Arimoto A."/>
            <person name="Ishii H."/>
            <person name="Satoh N."/>
            <person name="Nishiyama T."/>
            <person name="Hasebe M."/>
            <person name="Maruyama T."/>
            <person name="Minagawa J."/>
            <person name="Obokata J."/>
            <person name="Shigenobu S."/>
        </authorList>
    </citation>
    <scope>NUCLEOTIDE SEQUENCE [LARGE SCALE GENOMIC DNA]</scope>
</reference>
<proteinExistence type="predicted"/>
<evidence type="ECO:0000313" key="2">
    <source>
        <dbReference type="Proteomes" id="UP000735302"/>
    </source>
</evidence>